<comment type="similarity">
    <text evidence="1">Belongs to the STK19 family.</text>
</comment>
<comment type="caution">
    <text evidence="3">The sequence shown here is derived from an EMBL/GenBank/DDBJ whole genome shotgun (WGS) entry which is preliminary data.</text>
</comment>
<evidence type="ECO:0000313" key="3">
    <source>
        <dbReference type="EMBL" id="KAK5951680.1"/>
    </source>
</evidence>
<evidence type="ECO:0000313" key="4">
    <source>
        <dbReference type="Proteomes" id="UP001316803"/>
    </source>
</evidence>
<evidence type="ECO:0008006" key="5">
    <source>
        <dbReference type="Google" id="ProtNLM"/>
    </source>
</evidence>
<dbReference type="PANTHER" id="PTHR15243">
    <property type="entry name" value="SERINE/THREONINE-PROTEIN KINASE 19"/>
    <property type="match status" value="1"/>
</dbReference>
<sequence>MPLYLTGSHSSRVTKPRRPATLQKSQSLSLPFGSSKRTRTLQRAQTLADKLGNEHDEEDEEDHNLAGPGRVLAVVERTQVRDVLSAIRHTRSTMFDPLPERAGMNSVRIAEVLNFQKNLPAVVSLAHVHALRSASSKTERDIQALLSDDQVRRIKLVGRGNDISGLSEFLITTEEYGAAARKTGLPNEVVSAFLEALQANPRVYALPPSSLSRSHVDALIRHGFLVSPSIQGSRGTPVRNGTNIVAPATISRSASGSQAAVGGEAAFETLGGVNGARRSSTAPGTEHVLSIPGIAAYLKLLDAARNHFVDLLRQFSKHRQAPAYLLKERWNGNVDNNENQVSVAKRVRGEFSNVLAAKTKKWKALNGLSYDWIMEECLGAGLIELFQTYSVGLGVRALT</sequence>
<gene>
    <name evidence="3" type="ORF">OHC33_007359</name>
</gene>
<organism evidence="3 4">
    <name type="scientific">Knufia fluminis</name>
    <dbReference type="NCBI Taxonomy" id="191047"/>
    <lineage>
        <taxon>Eukaryota</taxon>
        <taxon>Fungi</taxon>
        <taxon>Dikarya</taxon>
        <taxon>Ascomycota</taxon>
        <taxon>Pezizomycotina</taxon>
        <taxon>Eurotiomycetes</taxon>
        <taxon>Chaetothyriomycetidae</taxon>
        <taxon>Chaetothyriales</taxon>
        <taxon>Trichomeriaceae</taxon>
        <taxon>Knufia</taxon>
    </lineage>
</organism>
<dbReference type="EMBL" id="JAKLMC020000019">
    <property type="protein sequence ID" value="KAK5951680.1"/>
    <property type="molecule type" value="Genomic_DNA"/>
</dbReference>
<dbReference type="Proteomes" id="UP001316803">
    <property type="component" value="Unassembled WGS sequence"/>
</dbReference>
<dbReference type="PANTHER" id="PTHR15243:SF0">
    <property type="entry name" value="SERINE_THREONINE-PROTEIN KINASE 19"/>
    <property type="match status" value="1"/>
</dbReference>
<dbReference type="InterPro" id="IPR018865">
    <property type="entry name" value="STK19-like"/>
</dbReference>
<dbReference type="GO" id="GO:0046579">
    <property type="term" value="P:positive regulation of Ras protein signal transduction"/>
    <property type="evidence" value="ECO:0007669"/>
    <property type="project" value="TreeGrafter"/>
</dbReference>
<proteinExistence type="inferred from homology"/>
<dbReference type="Pfam" id="PF10494">
    <property type="entry name" value="Stk19"/>
    <property type="match status" value="1"/>
</dbReference>
<keyword evidence="4" id="KW-1185">Reference proteome</keyword>
<dbReference type="AlphaFoldDB" id="A0AAN8I6J1"/>
<feature type="region of interest" description="Disordered" evidence="2">
    <location>
        <begin position="1"/>
        <end position="41"/>
    </location>
</feature>
<evidence type="ECO:0000256" key="1">
    <source>
        <dbReference type="ARBA" id="ARBA00093458"/>
    </source>
</evidence>
<evidence type="ECO:0000256" key="2">
    <source>
        <dbReference type="SAM" id="MobiDB-lite"/>
    </source>
</evidence>
<reference evidence="3 4" key="1">
    <citation type="submission" date="2022-12" db="EMBL/GenBank/DDBJ databases">
        <title>Genomic features and morphological characterization of a novel Knufia sp. strain isolated from spacecraft assembly facility.</title>
        <authorList>
            <person name="Teixeira M."/>
            <person name="Chander A.M."/>
            <person name="Stajich J.E."/>
            <person name="Venkateswaran K."/>
        </authorList>
    </citation>
    <scope>NUCLEOTIDE SEQUENCE [LARGE SCALE GENOMIC DNA]</scope>
    <source>
        <strain evidence="3 4">FJI-L2-BK-P2</strain>
    </source>
</reference>
<protein>
    <recommendedName>
        <fullName evidence="5">Serine-threonine protein kinase 19-domain-containing protein</fullName>
    </recommendedName>
</protein>
<accession>A0AAN8I6J1</accession>
<name>A0AAN8I6J1_9EURO</name>